<dbReference type="Pfam" id="PF07664">
    <property type="entry name" value="FeoB_C"/>
    <property type="match status" value="1"/>
</dbReference>
<reference evidence="3 4" key="1">
    <citation type="submission" date="2016-02" db="EMBL/GenBank/DDBJ databases">
        <authorList>
            <person name="Wen L."/>
            <person name="He K."/>
            <person name="Yang H."/>
        </authorList>
    </citation>
    <scope>NUCLEOTIDE SEQUENCE [LARGE SCALE GENOMIC DNA]</scope>
    <source>
        <strain evidence="3">Trichococcus palustris</strain>
    </source>
</reference>
<evidence type="ECO:0000256" key="1">
    <source>
        <dbReference type="SAM" id="Phobius"/>
    </source>
</evidence>
<dbReference type="GO" id="GO:0005525">
    <property type="term" value="F:GTP binding"/>
    <property type="evidence" value="ECO:0007669"/>
    <property type="project" value="InterPro"/>
</dbReference>
<feature type="domain" description="FeoB-type G" evidence="2">
    <location>
        <begin position="13"/>
        <end position="175"/>
    </location>
</feature>
<dbReference type="InterPro" id="IPR011642">
    <property type="entry name" value="Gate_dom"/>
</dbReference>
<dbReference type="InterPro" id="IPR027417">
    <property type="entry name" value="P-loop_NTPase"/>
</dbReference>
<sequence length="632" mass="69668">MPDEFVLQNEKNGHVISVAGNPNVGKSTVFNKLTGLKQHTGNWPGKTVGLAEGTTEYQGSYYCLVDLPGTYSLSSNSEEEEVAQAFIQSDLSEATICVCDATSLERSLNLVLQIMQLSDNVVVCVNLIDEARQKGIKIDIEKLQSLLGVPVVATAARQNEGLDDLMSALAKVVSGEIKMNPYMKEALESLKGNQEENTIALLDRATVIAKDTVVFTDEDYNRRDRKLDMILTQKSTGIPIMILLLIIVFWLTIHGANAPSDVLANIFAIIGDYLNQFAHYIHMPEWLRGALIDGVYNVLSTVISVMLPPMAIFFPLFTLLEDFGYLPRVAFNLDKYFANAGACGKQALTMCMGFGCNAAGVIGTRIINSPREKLIAIVTNNFVPCNGRFPILISIITMFFVGSSVSLGSGLLSAVLLAGTVILGVLTTFWISQLLSKTILKGIPSSFTLELPPYRKPQIGSVIVRSIFDRTLFVLWRAITIAAPAGLVIWMMANIMIGDNSILTWATDVIDPFARLMGLDGTILMAFILGFPANEIVIPIMIMGYLSKSTLFRFESLDQFKNLLLDNGWTWLTATNMILFTIYHWPCSTTLVTIYQETKSSKWTWVSFIIPTVMGIVTCMITTLLAHLFRLV</sequence>
<dbReference type="GO" id="GO:0015093">
    <property type="term" value="F:ferrous iron transmembrane transporter activity"/>
    <property type="evidence" value="ECO:0007669"/>
    <property type="project" value="InterPro"/>
</dbReference>
<organism evidence="3 4">
    <name type="scientific">Trichococcus palustris</name>
    <dbReference type="NCBI Taxonomy" id="140314"/>
    <lineage>
        <taxon>Bacteria</taxon>
        <taxon>Bacillati</taxon>
        <taxon>Bacillota</taxon>
        <taxon>Bacilli</taxon>
        <taxon>Lactobacillales</taxon>
        <taxon>Carnobacteriaceae</taxon>
        <taxon>Trichococcus</taxon>
    </lineage>
</organism>
<feature type="transmembrane region" description="Helical" evidence="1">
    <location>
        <begin position="474"/>
        <end position="497"/>
    </location>
</feature>
<dbReference type="CDD" id="cd01879">
    <property type="entry name" value="FeoB"/>
    <property type="match status" value="1"/>
</dbReference>
<dbReference type="Pfam" id="PF02421">
    <property type="entry name" value="FeoB_N"/>
    <property type="match status" value="1"/>
</dbReference>
<feature type="transmembrane region" description="Helical" evidence="1">
    <location>
        <begin position="294"/>
        <end position="317"/>
    </location>
</feature>
<dbReference type="Proteomes" id="UP000242754">
    <property type="component" value="Unassembled WGS sequence"/>
</dbReference>
<gene>
    <name evidence="3" type="ORF">Tpal_640</name>
</gene>
<dbReference type="InterPro" id="IPR050860">
    <property type="entry name" value="FeoB_GTPase"/>
</dbReference>
<feature type="transmembrane region" description="Helical" evidence="1">
    <location>
        <begin position="568"/>
        <end position="585"/>
    </location>
</feature>
<feature type="transmembrane region" description="Helical" evidence="1">
    <location>
        <begin position="347"/>
        <end position="368"/>
    </location>
</feature>
<protein>
    <submittedName>
        <fullName evidence="3">Ferrous iron transport protein b c terminus</fullName>
    </submittedName>
</protein>
<dbReference type="GO" id="GO:0005886">
    <property type="term" value="C:plasma membrane"/>
    <property type="evidence" value="ECO:0007669"/>
    <property type="project" value="TreeGrafter"/>
</dbReference>
<dbReference type="PANTHER" id="PTHR43185">
    <property type="entry name" value="FERROUS IRON TRANSPORT PROTEIN B"/>
    <property type="match status" value="1"/>
</dbReference>
<dbReference type="AlphaFoldDB" id="A0A143YF75"/>
<dbReference type="SUPFAM" id="SSF52540">
    <property type="entry name" value="P-loop containing nucleoside triphosphate hydrolases"/>
    <property type="match status" value="1"/>
</dbReference>
<dbReference type="InterPro" id="IPR030389">
    <property type="entry name" value="G_FEOB_dom"/>
</dbReference>
<dbReference type="PROSITE" id="PS51711">
    <property type="entry name" value="G_FEOB"/>
    <property type="match status" value="1"/>
</dbReference>
<keyword evidence="1" id="KW-0812">Transmembrane</keyword>
<keyword evidence="1" id="KW-1133">Transmembrane helix</keyword>
<dbReference type="Pfam" id="PF07670">
    <property type="entry name" value="Gate"/>
    <property type="match status" value="2"/>
</dbReference>
<dbReference type="InterPro" id="IPR006073">
    <property type="entry name" value="GTP-bd"/>
</dbReference>
<dbReference type="Gene3D" id="3.40.50.300">
    <property type="entry name" value="P-loop containing nucleotide triphosphate hydrolases"/>
    <property type="match status" value="1"/>
</dbReference>
<feature type="transmembrane region" description="Helical" evidence="1">
    <location>
        <begin position="605"/>
        <end position="629"/>
    </location>
</feature>
<feature type="transmembrane region" description="Helical" evidence="1">
    <location>
        <begin position="389"/>
        <end position="405"/>
    </location>
</feature>
<dbReference type="OrthoDB" id="9809127at2"/>
<feature type="transmembrane region" description="Helical" evidence="1">
    <location>
        <begin position="523"/>
        <end position="547"/>
    </location>
</feature>
<proteinExistence type="predicted"/>
<evidence type="ECO:0000259" key="2">
    <source>
        <dbReference type="PROSITE" id="PS51711"/>
    </source>
</evidence>
<dbReference type="RefSeq" id="WP_087031324.1">
    <property type="nucleotide sequence ID" value="NZ_FJNE01000002.1"/>
</dbReference>
<dbReference type="PRINTS" id="PR00326">
    <property type="entry name" value="GTP1OBG"/>
</dbReference>
<dbReference type="STRING" id="140314.SAMN04488076_101122"/>
<evidence type="ECO:0000313" key="3">
    <source>
        <dbReference type="EMBL" id="CZQ85492.1"/>
    </source>
</evidence>
<dbReference type="EMBL" id="FJNE01000002">
    <property type="protein sequence ID" value="CZQ85492.1"/>
    <property type="molecule type" value="Genomic_DNA"/>
</dbReference>
<name>A0A143YF75_9LACT</name>
<dbReference type="InterPro" id="IPR011640">
    <property type="entry name" value="Fe2_transport_prot_B_C"/>
</dbReference>
<feature type="transmembrane region" description="Helical" evidence="1">
    <location>
        <begin position="411"/>
        <end position="431"/>
    </location>
</feature>
<keyword evidence="4" id="KW-1185">Reference proteome</keyword>
<dbReference type="PANTHER" id="PTHR43185:SF2">
    <property type="entry name" value="FERROUS IRON TRANSPORT PROTEIN B"/>
    <property type="match status" value="1"/>
</dbReference>
<evidence type="ECO:0000313" key="4">
    <source>
        <dbReference type="Proteomes" id="UP000242754"/>
    </source>
</evidence>
<feature type="transmembrane region" description="Helical" evidence="1">
    <location>
        <begin position="262"/>
        <end position="282"/>
    </location>
</feature>
<keyword evidence="1" id="KW-0472">Membrane</keyword>
<feature type="transmembrane region" description="Helical" evidence="1">
    <location>
        <begin position="236"/>
        <end position="256"/>
    </location>
</feature>
<accession>A0A143YF75</accession>